<dbReference type="CDD" id="cd07989">
    <property type="entry name" value="LPLAT_AGPAT-like"/>
    <property type="match status" value="1"/>
</dbReference>
<dbReference type="RefSeq" id="WP_189242071.1">
    <property type="nucleotide sequence ID" value="NZ_BMQP01000008.1"/>
</dbReference>
<keyword evidence="6" id="KW-0472">Membrane</keyword>
<dbReference type="Pfam" id="PF01553">
    <property type="entry name" value="Acyltransferase"/>
    <property type="match status" value="1"/>
</dbReference>
<evidence type="ECO:0000256" key="1">
    <source>
        <dbReference type="ARBA" id="ARBA00005189"/>
    </source>
</evidence>
<feature type="transmembrane region" description="Helical" evidence="6">
    <location>
        <begin position="29"/>
        <end position="49"/>
    </location>
</feature>
<evidence type="ECO:0000256" key="5">
    <source>
        <dbReference type="ARBA" id="ARBA00023315"/>
    </source>
</evidence>
<evidence type="ECO:0000313" key="8">
    <source>
        <dbReference type="EMBL" id="GIH84319.1"/>
    </source>
</evidence>
<keyword evidence="9" id="KW-1185">Reference proteome</keyword>
<proteinExistence type="predicted"/>
<feature type="domain" description="Phospholipid/glycerol acyltransferase" evidence="7">
    <location>
        <begin position="117"/>
        <end position="229"/>
    </location>
</feature>
<dbReference type="EMBL" id="BOOI01000023">
    <property type="protein sequence ID" value="GIH84319.1"/>
    <property type="molecule type" value="Genomic_DNA"/>
</dbReference>
<dbReference type="Proteomes" id="UP000655044">
    <property type="component" value="Unassembled WGS sequence"/>
</dbReference>
<keyword evidence="6" id="KW-1133">Transmembrane helix</keyword>
<dbReference type="PANTHER" id="PTHR10434:SF64">
    <property type="entry name" value="1-ACYL-SN-GLYCEROL-3-PHOSPHATE ACYLTRANSFERASE-RELATED"/>
    <property type="match status" value="1"/>
</dbReference>
<evidence type="ECO:0000256" key="3">
    <source>
        <dbReference type="ARBA" id="ARBA00022679"/>
    </source>
</evidence>
<keyword evidence="4" id="KW-0443">Lipid metabolism</keyword>
<dbReference type="PANTHER" id="PTHR10434">
    <property type="entry name" value="1-ACYL-SN-GLYCEROL-3-PHOSPHATE ACYLTRANSFERASE"/>
    <property type="match status" value="1"/>
</dbReference>
<evidence type="ECO:0000313" key="9">
    <source>
        <dbReference type="Proteomes" id="UP000655044"/>
    </source>
</evidence>
<protein>
    <submittedName>
        <fullName evidence="8">1-acyl-sn-glycerol-3-phosphate acyltransferase</fullName>
    </submittedName>
</protein>
<keyword evidence="6" id="KW-0812">Transmembrane</keyword>
<dbReference type="SMART" id="SM00563">
    <property type="entry name" value="PlsC"/>
    <property type="match status" value="1"/>
</dbReference>
<sequence length="305" mass="31992">MNPWLPIAPCMPVTCILPPAATVGRTRRALRLLTATSLVLAGAVLGLVARTLGTEGRIRLTNVWSRLVLRALGVRMEVRQGFTFVIHPRPVEGGLSPGRVVDAVMGPAAAPLPGTAPLIVANHVSWLDPVVLSAALPCRLLAKREVRSWPVVSGLAAGAGVLFIDRDRLSALPQAVADVTDALTHGHPVAAFPEGTTWCGKEMGSFRPAVFQAALDAGAPVRPVAIRYLDAHGVPATGPAFVGDDTLLSSVRRVVALRGLTVEVTLLPPVTARDRRTLAWMAESSVASVITTPAEYAGHGVRTAA</sequence>
<dbReference type="AlphaFoldDB" id="A0A8J3WBX4"/>
<comment type="caution">
    <text evidence="8">The sequence shown here is derived from an EMBL/GenBank/DDBJ whole genome shotgun (WGS) entry which is preliminary data.</text>
</comment>
<name>A0A8J3WBX4_PLARO</name>
<dbReference type="GO" id="GO:0006654">
    <property type="term" value="P:phosphatidic acid biosynthetic process"/>
    <property type="evidence" value="ECO:0007669"/>
    <property type="project" value="TreeGrafter"/>
</dbReference>
<organism evidence="8 9">
    <name type="scientific">Planobispora rosea</name>
    <dbReference type="NCBI Taxonomy" id="35762"/>
    <lineage>
        <taxon>Bacteria</taxon>
        <taxon>Bacillati</taxon>
        <taxon>Actinomycetota</taxon>
        <taxon>Actinomycetes</taxon>
        <taxon>Streptosporangiales</taxon>
        <taxon>Streptosporangiaceae</taxon>
        <taxon>Planobispora</taxon>
    </lineage>
</organism>
<dbReference type="InterPro" id="IPR002123">
    <property type="entry name" value="Plipid/glycerol_acylTrfase"/>
</dbReference>
<evidence type="ECO:0000256" key="2">
    <source>
        <dbReference type="ARBA" id="ARBA00022516"/>
    </source>
</evidence>
<evidence type="ECO:0000256" key="4">
    <source>
        <dbReference type="ARBA" id="ARBA00023098"/>
    </source>
</evidence>
<dbReference type="SUPFAM" id="SSF69593">
    <property type="entry name" value="Glycerol-3-phosphate (1)-acyltransferase"/>
    <property type="match status" value="1"/>
</dbReference>
<keyword evidence="2" id="KW-0444">Lipid biosynthesis</keyword>
<accession>A0A8J3WBX4</accession>
<keyword evidence="3" id="KW-0808">Transferase</keyword>
<reference evidence="8" key="1">
    <citation type="submission" date="2021-01" db="EMBL/GenBank/DDBJ databases">
        <title>Whole genome shotgun sequence of Planobispora rosea NBRC 15558.</title>
        <authorList>
            <person name="Komaki H."/>
            <person name="Tamura T."/>
        </authorList>
    </citation>
    <scope>NUCLEOTIDE SEQUENCE</scope>
    <source>
        <strain evidence="8">NBRC 15558</strain>
    </source>
</reference>
<dbReference type="GO" id="GO:0003841">
    <property type="term" value="F:1-acylglycerol-3-phosphate O-acyltransferase activity"/>
    <property type="evidence" value="ECO:0007669"/>
    <property type="project" value="TreeGrafter"/>
</dbReference>
<evidence type="ECO:0000256" key="6">
    <source>
        <dbReference type="SAM" id="Phobius"/>
    </source>
</evidence>
<comment type="pathway">
    <text evidence="1">Lipid metabolism.</text>
</comment>
<keyword evidence="5 8" id="KW-0012">Acyltransferase</keyword>
<evidence type="ECO:0000259" key="7">
    <source>
        <dbReference type="SMART" id="SM00563"/>
    </source>
</evidence>
<gene>
    <name evidence="8" type="ORF">Pro02_27270</name>
</gene>